<evidence type="ECO:0000256" key="2">
    <source>
        <dbReference type="ARBA" id="ARBA00022475"/>
    </source>
</evidence>
<comment type="caution">
    <text evidence="12">The sequence shown here is derived from an EMBL/GenBank/DDBJ whole genome shotgun (WGS) entry which is preliminary data.</text>
</comment>
<keyword evidence="7" id="KW-0449">Lipoprotein</keyword>
<keyword evidence="4 10" id="KW-0732">Signal</keyword>
<dbReference type="EMBL" id="JBFCZG010000004">
    <property type="protein sequence ID" value="KAL3423546.1"/>
    <property type="molecule type" value="Genomic_DNA"/>
</dbReference>
<evidence type="ECO:0000256" key="4">
    <source>
        <dbReference type="ARBA" id="ARBA00022729"/>
    </source>
</evidence>
<evidence type="ECO:0000256" key="8">
    <source>
        <dbReference type="SAM" id="MobiDB-lite"/>
    </source>
</evidence>
<dbReference type="PANTHER" id="PTHR34992">
    <property type="entry name" value="HYPHAL ANASTAMOSIS-7 PROTEIN"/>
    <property type="match status" value="1"/>
</dbReference>
<evidence type="ECO:0000256" key="3">
    <source>
        <dbReference type="ARBA" id="ARBA00022622"/>
    </source>
</evidence>
<proteinExistence type="predicted"/>
<evidence type="ECO:0000256" key="10">
    <source>
        <dbReference type="SAM" id="SignalP"/>
    </source>
</evidence>
<organism evidence="12 13">
    <name type="scientific">Phlyctema vagabunda</name>
    <dbReference type="NCBI Taxonomy" id="108571"/>
    <lineage>
        <taxon>Eukaryota</taxon>
        <taxon>Fungi</taxon>
        <taxon>Dikarya</taxon>
        <taxon>Ascomycota</taxon>
        <taxon>Pezizomycotina</taxon>
        <taxon>Leotiomycetes</taxon>
        <taxon>Helotiales</taxon>
        <taxon>Dermateaceae</taxon>
        <taxon>Phlyctema</taxon>
    </lineage>
</organism>
<sequence length="244" mass="24714">MLSSAVTTLALSLLALAPVAAQHGASEAGKMGPVAFLWPADRVWDADADNTAPCGSVSGPANRSEFPLSNGAVSLTIANESYTVDIAVAIGNNPTSQSDFDDVVRGVPEVEPGHQCYKLPTLPIDIVAGTNATIQLEYVSLEGNANDTFYACADITFVESRTFTTVTPCFNVTSDEFEDVSSSTAASSSGSAPTAASTASAGQSSATATDGAASAATSASIASFVGVDGFFVSFAALVAAMLYI</sequence>
<evidence type="ECO:0000313" key="13">
    <source>
        <dbReference type="Proteomes" id="UP001629113"/>
    </source>
</evidence>
<keyword evidence="6" id="KW-0325">Glycoprotein</keyword>
<evidence type="ECO:0000256" key="6">
    <source>
        <dbReference type="ARBA" id="ARBA00023180"/>
    </source>
</evidence>
<feature type="chain" id="PRO_5045045471" description="Copper acquisition factor BIM1-like domain-containing protein" evidence="10">
    <location>
        <begin position="22"/>
        <end position="244"/>
    </location>
</feature>
<evidence type="ECO:0000256" key="5">
    <source>
        <dbReference type="ARBA" id="ARBA00023136"/>
    </source>
</evidence>
<dbReference type="Pfam" id="PF20238">
    <property type="entry name" value="BIM1-like_dom"/>
    <property type="match status" value="1"/>
</dbReference>
<evidence type="ECO:0000259" key="11">
    <source>
        <dbReference type="Pfam" id="PF20238"/>
    </source>
</evidence>
<keyword evidence="5 9" id="KW-0472">Membrane</keyword>
<protein>
    <recommendedName>
        <fullName evidence="11">Copper acquisition factor BIM1-like domain-containing protein</fullName>
    </recommendedName>
</protein>
<gene>
    <name evidence="12" type="ORF">PVAG01_05293</name>
</gene>
<evidence type="ECO:0000256" key="7">
    <source>
        <dbReference type="ARBA" id="ARBA00023288"/>
    </source>
</evidence>
<dbReference type="CDD" id="cd21176">
    <property type="entry name" value="LPMO_auxiliary-like"/>
    <property type="match status" value="1"/>
</dbReference>
<evidence type="ECO:0000256" key="1">
    <source>
        <dbReference type="ARBA" id="ARBA00004609"/>
    </source>
</evidence>
<feature type="domain" description="Copper acquisition factor BIM1-like" evidence="11">
    <location>
        <begin position="31"/>
        <end position="173"/>
    </location>
</feature>
<comment type="subcellular location">
    <subcellularLocation>
        <location evidence="1">Cell membrane</location>
        <topology evidence="1">Lipid-anchor</topology>
        <topology evidence="1">GPI-anchor</topology>
    </subcellularLocation>
</comment>
<evidence type="ECO:0000256" key="9">
    <source>
        <dbReference type="SAM" id="Phobius"/>
    </source>
</evidence>
<dbReference type="InterPro" id="IPR046530">
    <property type="entry name" value="BIM1-like_dom"/>
</dbReference>
<evidence type="ECO:0000313" key="12">
    <source>
        <dbReference type="EMBL" id="KAL3423546.1"/>
    </source>
</evidence>
<dbReference type="Proteomes" id="UP001629113">
    <property type="component" value="Unassembled WGS sequence"/>
</dbReference>
<keyword evidence="9" id="KW-1133">Transmembrane helix</keyword>
<dbReference type="InterPro" id="IPR046936">
    <property type="entry name" value="BIM1-like"/>
</dbReference>
<reference evidence="12 13" key="1">
    <citation type="submission" date="2024-06" db="EMBL/GenBank/DDBJ databases">
        <title>Complete genome of Phlyctema vagabunda strain 19-DSS-EL-015.</title>
        <authorList>
            <person name="Fiorenzani C."/>
        </authorList>
    </citation>
    <scope>NUCLEOTIDE SEQUENCE [LARGE SCALE GENOMIC DNA]</scope>
    <source>
        <strain evidence="12 13">19-DSS-EL-015</strain>
    </source>
</reference>
<keyword evidence="3" id="KW-0336">GPI-anchor</keyword>
<keyword evidence="2" id="KW-1003">Cell membrane</keyword>
<feature type="signal peptide" evidence="10">
    <location>
        <begin position="1"/>
        <end position="21"/>
    </location>
</feature>
<keyword evidence="13" id="KW-1185">Reference proteome</keyword>
<name>A0ABR4PKU0_9HELO</name>
<dbReference type="PANTHER" id="PTHR34992:SF5">
    <property type="entry name" value="ANCHORED PROTEIN, PUTATIVE (AFU_ORTHOLOGUE AFUA_6G02800)-RELATED"/>
    <property type="match status" value="1"/>
</dbReference>
<accession>A0ABR4PKU0</accession>
<feature type="region of interest" description="Disordered" evidence="8">
    <location>
        <begin position="182"/>
        <end position="201"/>
    </location>
</feature>
<feature type="transmembrane region" description="Helical" evidence="9">
    <location>
        <begin position="221"/>
        <end position="243"/>
    </location>
</feature>
<keyword evidence="9" id="KW-0812">Transmembrane</keyword>